<reference evidence="1 2" key="1">
    <citation type="submission" date="2017-07" db="EMBL/GenBank/DDBJ databases">
        <title>Complete genome sequence of Actinoalloteichus hoggarensis DSM 45943, type strain of Actinoalloteichus hoggarensis.</title>
        <authorList>
            <person name="Ruckert C."/>
            <person name="Nouioui I."/>
            <person name="Willmese J."/>
            <person name="van Wezel G."/>
            <person name="Klenk H.-P."/>
            <person name="Kalinowski J."/>
            <person name="Zotchev S.B."/>
        </authorList>
    </citation>
    <scope>NUCLEOTIDE SEQUENCE [LARGE SCALE GENOMIC DNA]</scope>
    <source>
        <strain evidence="1 2">DSM 45943</strain>
    </source>
</reference>
<dbReference type="OrthoDB" id="154912at2"/>
<evidence type="ECO:0000313" key="1">
    <source>
        <dbReference type="EMBL" id="ASO21007.1"/>
    </source>
</evidence>
<dbReference type="Pfam" id="PF19700">
    <property type="entry name" value="DUF6198"/>
    <property type="match status" value="1"/>
</dbReference>
<dbReference type="PANTHER" id="PTHR40078:SF1">
    <property type="entry name" value="INTEGRAL MEMBRANE PROTEIN"/>
    <property type="match status" value="1"/>
</dbReference>
<organism evidence="1 2">
    <name type="scientific">Actinoalloteichus hoggarensis</name>
    <dbReference type="NCBI Taxonomy" id="1470176"/>
    <lineage>
        <taxon>Bacteria</taxon>
        <taxon>Bacillati</taxon>
        <taxon>Actinomycetota</taxon>
        <taxon>Actinomycetes</taxon>
        <taxon>Pseudonocardiales</taxon>
        <taxon>Pseudonocardiaceae</taxon>
        <taxon>Actinoalloteichus</taxon>
    </lineage>
</organism>
<dbReference type="EMBL" id="CP022521">
    <property type="protein sequence ID" value="ASO21007.1"/>
    <property type="molecule type" value="Genomic_DNA"/>
</dbReference>
<dbReference type="PANTHER" id="PTHR40078">
    <property type="entry name" value="INTEGRAL MEMBRANE PROTEIN-RELATED"/>
    <property type="match status" value="1"/>
</dbReference>
<sequence>MRQPRAARSSVDLAGRLVRLAVGLVLFSLGLGMMLAAGLGVSPWDVFHQGVALRTGLPFGVIVIASGVVVLALWIPLRQRPGIGTVLNVASIGPLSEAALSILPEPGHPAVRAAFLLGGMLVNGIGLALYLGAGLGPGPRDGLMTGLAARGWSIRVARTGIEVGVLAIGWLIGGTAGIGTVLYAVGIGPLLQVLLPRLSAPPRARAAEPAPVDAAEPATTADAPTCG</sequence>
<name>A0A221W6H2_9PSEU</name>
<evidence type="ECO:0000313" key="2">
    <source>
        <dbReference type="Proteomes" id="UP000204221"/>
    </source>
</evidence>
<dbReference type="RefSeq" id="WP_093942253.1">
    <property type="nucleotide sequence ID" value="NZ_CP022521.1"/>
</dbReference>
<proteinExistence type="predicted"/>
<accession>A0A221W6H2</accession>
<dbReference type="Proteomes" id="UP000204221">
    <property type="component" value="Chromosome"/>
</dbReference>
<dbReference type="AlphaFoldDB" id="A0A221W6H2"/>
<dbReference type="InterPro" id="IPR038750">
    <property type="entry name" value="YczE/YyaS-like"/>
</dbReference>
<dbReference type="KEGG" id="ahg:AHOG_16905"/>
<keyword evidence="2" id="KW-1185">Reference proteome</keyword>
<gene>
    <name evidence="1" type="ORF">AHOG_16905</name>
</gene>
<protein>
    <submittedName>
        <fullName evidence="1">Uncharacterized protein</fullName>
    </submittedName>
</protein>